<evidence type="ECO:0000256" key="2">
    <source>
        <dbReference type="ARBA" id="ARBA00022741"/>
    </source>
</evidence>
<keyword evidence="9" id="KW-1185">Reference proteome</keyword>
<dbReference type="AlphaFoldDB" id="A0AAW0EEF5"/>
<evidence type="ECO:0000313" key="8">
    <source>
        <dbReference type="EMBL" id="KAK7062824.1"/>
    </source>
</evidence>
<feature type="region of interest" description="Disordered" evidence="6">
    <location>
        <begin position="810"/>
        <end position="848"/>
    </location>
</feature>
<dbReference type="InterPro" id="IPR003960">
    <property type="entry name" value="ATPase_AAA_CS"/>
</dbReference>
<evidence type="ECO:0000256" key="3">
    <source>
        <dbReference type="ARBA" id="ARBA00022787"/>
    </source>
</evidence>
<keyword evidence="5" id="KW-0496">Mitochondrion</keyword>
<sequence length="955" mass="105644">MQTDSIIDNEVGHGDPTPQIPQSFIDTCVWTHSQLDGMKSPWHPWVFNDDMLSDAHSVVADAFQCAKSTRQDKGHREQATTLFSPYHGGHAVVDAIVKIVAQKAGADVLVLDGLDLASGRFGPLGDGASVINSLYEKLPIKTFDDAGDTERFFDRLVSVGTDASTKRRIIYMKEFESIAQAAVPLMIYLLRAIDRLRATTSVILVLGASRRLGRAGDPSDYDHLPPVYQHTGIPQSYSNELRKGDIPCVVMPDICAEVGRCRGLPSISLSAHFFGSVFYSRPDYDALTVSEDPPPANFDGVSGDANKTNDEGKTPDGTPSASSLPISKDLDEVKDPDDQMLGSATPGNEDSNLEVEAYSLNFQQEEVPSWWQKRVQSLMQNQKLRLAVYPEDIQLQHQRAAIDERIAVASDVLCNLILKERGIVLKGERASFLELAKPKGHSATITENHSLVYSLASPWFFDDDFFKFLDCDSECKEPVAFTLRELYDSIEAHTKRGERVKKWVDRELQRLSSPPKSSNDKVEDKVEEEAPETDRVIDQVRKCDDLTEHEERLLPCIVDANSLSTSFEDVILDKRIVQGLRSMVSLPLHHPQHFRTGILSREALTGALLYGPPGTGKTMVCRALARESGARMILIKPSDVFDMWLGESEKLAKAVFSLAHRLAPCVVFIDEVDAIFGARSSSQNGRTDVHRAMLTEFMQCMDGLYSGPSNEDKGVVVIGATNRPYDLDQAILRRLPCRMLVDLPAEAERESILKSHLKGEELDGLDLQEVAANTESYSGSDLKNLCVSAAMEALRDSLGDLVFELTQVENEKPEMSTENSGSLNDGQQTESSTRSSEGERQVGSTKKATIPKRIIKMEHFSRAYTQVTASFTFEGNKQLYDWHEKHGSNAEVSTSARNRSKVAQDRGAELRIRKDVEPVAILEQPLGVQELGKIIMGLAAVFGGVRPSCVFILNL</sequence>
<evidence type="ECO:0000259" key="7">
    <source>
        <dbReference type="SMART" id="SM00382"/>
    </source>
</evidence>
<reference evidence="8 9" key="1">
    <citation type="submission" date="2024-01" db="EMBL/GenBank/DDBJ databases">
        <title>A draft genome for a cacao thread blight-causing isolate of Paramarasmius palmivorus.</title>
        <authorList>
            <person name="Baruah I.K."/>
            <person name="Bukari Y."/>
            <person name="Amoako-Attah I."/>
            <person name="Meinhardt L.W."/>
            <person name="Bailey B.A."/>
            <person name="Cohen S.P."/>
        </authorList>
    </citation>
    <scope>NUCLEOTIDE SEQUENCE [LARGE SCALE GENOMIC DNA]</scope>
    <source>
        <strain evidence="8 9">GH-12</strain>
    </source>
</reference>
<keyword evidence="4" id="KW-0067">ATP-binding</keyword>
<comment type="subcellular location">
    <subcellularLocation>
        <location evidence="1">Mitochondrion outer membrane</location>
        <topology evidence="1">Single-pass membrane protein</topology>
    </subcellularLocation>
</comment>
<dbReference type="SUPFAM" id="SSF52540">
    <property type="entry name" value="P-loop containing nucleoside triphosphate hydrolases"/>
    <property type="match status" value="1"/>
</dbReference>
<feature type="region of interest" description="Disordered" evidence="6">
    <location>
        <begin position="290"/>
        <end position="352"/>
    </location>
</feature>
<accession>A0AAW0EEF5</accession>
<dbReference type="SMART" id="SM00382">
    <property type="entry name" value="AAA"/>
    <property type="match status" value="1"/>
</dbReference>
<protein>
    <recommendedName>
        <fullName evidence="7">AAA+ ATPase domain-containing protein</fullName>
    </recommendedName>
</protein>
<dbReference type="PROSITE" id="PS00674">
    <property type="entry name" value="AAA"/>
    <property type="match status" value="1"/>
</dbReference>
<feature type="domain" description="AAA+ ATPase" evidence="7">
    <location>
        <begin position="603"/>
        <end position="745"/>
    </location>
</feature>
<name>A0AAW0EEF5_9AGAR</name>
<keyword evidence="3" id="KW-0472">Membrane</keyword>
<gene>
    <name evidence="8" type="ORF">VNI00_000319</name>
</gene>
<feature type="compositionally biased region" description="Polar residues" evidence="6">
    <location>
        <begin position="816"/>
        <end position="825"/>
    </location>
</feature>
<dbReference type="Pfam" id="PF17862">
    <property type="entry name" value="AAA_lid_3"/>
    <property type="match status" value="1"/>
</dbReference>
<proteinExistence type="predicted"/>
<dbReference type="InterPro" id="IPR041569">
    <property type="entry name" value="AAA_lid_3"/>
</dbReference>
<dbReference type="Gene3D" id="1.10.8.60">
    <property type="match status" value="1"/>
</dbReference>
<dbReference type="GO" id="GO:0016887">
    <property type="term" value="F:ATP hydrolysis activity"/>
    <property type="evidence" value="ECO:0007669"/>
    <property type="project" value="InterPro"/>
</dbReference>
<comment type="caution">
    <text evidence="8">The sequence shown here is derived from an EMBL/GenBank/DDBJ whole genome shotgun (WGS) entry which is preliminary data.</text>
</comment>
<dbReference type="GO" id="GO:0005741">
    <property type="term" value="C:mitochondrial outer membrane"/>
    <property type="evidence" value="ECO:0007669"/>
    <property type="project" value="UniProtKB-SubCell"/>
</dbReference>
<evidence type="ECO:0000256" key="4">
    <source>
        <dbReference type="ARBA" id="ARBA00022840"/>
    </source>
</evidence>
<feature type="compositionally biased region" description="Basic and acidic residues" evidence="6">
    <location>
        <begin position="328"/>
        <end position="337"/>
    </location>
</feature>
<dbReference type="Pfam" id="PF00004">
    <property type="entry name" value="AAA"/>
    <property type="match status" value="1"/>
</dbReference>
<organism evidence="8 9">
    <name type="scientific">Paramarasmius palmivorus</name>
    <dbReference type="NCBI Taxonomy" id="297713"/>
    <lineage>
        <taxon>Eukaryota</taxon>
        <taxon>Fungi</taxon>
        <taxon>Dikarya</taxon>
        <taxon>Basidiomycota</taxon>
        <taxon>Agaricomycotina</taxon>
        <taxon>Agaricomycetes</taxon>
        <taxon>Agaricomycetidae</taxon>
        <taxon>Agaricales</taxon>
        <taxon>Marasmiineae</taxon>
        <taxon>Marasmiaceae</taxon>
        <taxon>Paramarasmius</taxon>
    </lineage>
</organism>
<dbReference type="InterPro" id="IPR051701">
    <property type="entry name" value="Mito_OM_Translocase_MSP1"/>
</dbReference>
<dbReference type="InterPro" id="IPR003959">
    <property type="entry name" value="ATPase_AAA_core"/>
</dbReference>
<evidence type="ECO:0000256" key="6">
    <source>
        <dbReference type="SAM" id="MobiDB-lite"/>
    </source>
</evidence>
<dbReference type="Gene3D" id="3.40.50.300">
    <property type="entry name" value="P-loop containing nucleotide triphosphate hydrolases"/>
    <property type="match status" value="1"/>
</dbReference>
<keyword evidence="2" id="KW-0547">Nucleotide-binding</keyword>
<dbReference type="GO" id="GO:0005524">
    <property type="term" value="F:ATP binding"/>
    <property type="evidence" value="ECO:0007669"/>
    <property type="project" value="UniProtKB-KW"/>
</dbReference>
<dbReference type="InterPro" id="IPR027417">
    <property type="entry name" value="P-loop_NTPase"/>
</dbReference>
<feature type="region of interest" description="Disordered" evidence="6">
    <location>
        <begin position="510"/>
        <end position="533"/>
    </location>
</feature>
<feature type="compositionally biased region" description="Low complexity" evidence="6">
    <location>
        <begin position="826"/>
        <end position="835"/>
    </location>
</feature>
<dbReference type="InterPro" id="IPR003593">
    <property type="entry name" value="AAA+_ATPase"/>
</dbReference>
<keyword evidence="3" id="KW-1000">Mitochondrion outer membrane</keyword>
<evidence type="ECO:0000256" key="1">
    <source>
        <dbReference type="ARBA" id="ARBA00004572"/>
    </source>
</evidence>
<dbReference type="EMBL" id="JAYKXP010000001">
    <property type="protein sequence ID" value="KAK7062824.1"/>
    <property type="molecule type" value="Genomic_DNA"/>
</dbReference>
<evidence type="ECO:0000256" key="5">
    <source>
        <dbReference type="ARBA" id="ARBA00023128"/>
    </source>
</evidence>
<dbReference type="Proteomes" id="UP001383192">
    <property type="component" value="Unassembled WGS sequence"/>
</dbReference>
<evidence type="ECO:0000313" key="9">
    <source>
        <dbReference type="Proteomes" id="UP001383192"/>
    </source>
</evidence>
<dbReference type="PANTHER" id="PTHR45644">
    <property type="entry name" value="AAA ATPASE, PUTATIVE (AFU_ORTHOLOGUE AFUA_2G12920)-RELATED-RELATED"/>
    <property type="match status" value="1"/>
</dbReference>
<dbReference type="PANTHER" id="PTHR45644:SF56">
    <property type="entry name" value="AAA ATPASE, PUTATIVE (AFU_ORTHOLOGUE AFUA_2G12920)-RELATED"/>
    <property type="match status" value="1"/>
</dbReference>